<dbReference type="AlphaFoldDB" id="A0AAU9P606"/>
<feature type="compositionally biased region" description="Polar residues" evidence="1">
    <location>
        <begin position="46"/>
        <end position="66"/>
    </location>
</feature>
<gene>
    <name evidence="2" type="ORF">LVIROSA_LOCUS31127</name>
</gene>
<organism evidence="2 3">
    <name type="scientific">Lactuca virosa</name>
    <dbReference type="NCBI Taxonomy" id="75947"/>
    <lineage>
        <taxon>Eukaryota</taxon>
        <taxon>Viridiplantae</taxon>
        <taxon>Streptophyta</taxon>
        <taxon>Embryophyta</taxon>
        <taxon>Tracheophyta</taxon>
        <taxon>Spermatophyta</taxon>
        <taxon>Magnoliopsida</taxon>
        <taxon>eudicotyledons</taxon>
        <taxon>Gunneridae</taxon>
        <taxon>Pentapetalae</taxon>
        <taxon>asterids</taxon>
        <taxon>campanulids</taxon>
        <taxon>Asterales</taxon>
        <taxon>Asteraceae</taxon>
        <taxon>Cichorioideae</taxon>
        <taxon>Cichorieae</taxon>
        <taxon>Lactucinae</taxon>
        <taxon>Lactuca</taxon>
    </lineage>
</organism>
<proteinExistence type="predicted"/>
<dbReference type="Proteomes" id="UP001157418">
    <property type="component" value="Unassembled WGS sequence"/>
</dbReference>
<evidence type="ECO:0000313" key="3">
    <source>
        <dbReference type="Proteomes" id="UP001157418"/>
    </source>
</evidence>
<evidence type="ECO:0000313" key="2">
    <source>
        <dbReference type="EMBL" id="CAH1445363.1"/>
    </source>
</evidence>
<reference evidence="2 3" key="1">
    <citation type="submission" date="2022-01" db="EMBL/GenBank/DDBJ databases">
        <authorList>
            <person name="Xiong W."/>
            <person name="Schranz E."/>
        </authorList>
    </citation>
    <scope>NUCLEOTIDE SEQUENCE [LARGE SCALE GENOMIC DNA]</scope>
</reference>
<feature type="region of interest" description="Disordered" evidence="1">
    <location>
        <begin position="41"/>
        <end position="66"/>
    </location>
</feature>
<evidence type="ECO:0000256" key="1">
    <source>
        <dbReference type="SAM" id="MobiDB-lite"/>
    </source>
</evidence>
<keyword evidence="3" id="KW-1185">Reference proteome</keyword>
<name>A0AAU9P606_9ASTR</name>
<dbReference type="EMBL" id="CAKMRJ010005523">
    <property type="protein sequence ID" value="CAH1445363.1"/>
    <property type="molecule type" value="Genomic_DNA"/>
</dbReference>
<protein>
    <submittedName>
        <fullName evidence="2">Uncharacterized protein</fullName>
    </submittedName>
</protein>
<accession>A0AAU9P606</accession>
<sequence length="66" mass="7722">MKTFPTIYRDTRMLMRKRVYGNPKISEEKKVKIKSRIKAFSDHHSVSTSNPKGNSIMYTNRDLTST</sequence>
<comment type="caution">
    <text evidence="2">The sequence shown here is derived from an EMBL/GenBank/DDBJ whole genome shotgun (WGS) entry which is preliminary data.</text>
</comment>